<evidence type="ECO:0000256" key="6">
    <source>
        <dbReference type="ARBA" id="ARBA00022989"/>
    </source>
</evidence>
<dbReference type="GO" id="GO:0006865">
    <property type="term" value="P:amino acid transport"/>
    <property type="evidence" value="ECO:0007669"/>
    <property type="project" value="UniProtKB-KW"/>
</dbReference>
<dbReference type="GO" id="GO:0022857">
    <property type="term" value="F:transmembrane transporter activity"/>
    <property type="evidence" value="ECO:0007669"/>
    <property type="project" value="InterPro"/>
</dbReference>
<keyword evidence="4 9" id="KW-0812">Transmembrane</keyword>
<evidence type="ECO:0000256" key="9">
    <source>
        <dbReference type="SAM" id="Phobius"/>
    </source>
</evidence>
<reference evidence="10 11" key="1">
    <citation type="submission" date="2017-10" db="EMBL/GenBank/DDBJ databases">
        <title>Sedimentibacterium mangrovi gen. nov., sp. nov., a novel member of family Phyllobacteriacea isolated from mangrove sediment.</title>
        <authorList>
            <person name="Liao H."/>
            <person name="Tian Y."/>
        </authorList>
    </citation>
    <scope>NUCLEOTIDE SEQUENCE [LARGE SCALE GENOMIC DNA]</scope>
    <source>
        <strain evidence="10 11">X9-2-2</strain>
    </source>
</reference>
<dbReference type="AlphaFoldDB" id="A0A2G1QIK0"/>
<protein>
    <submittedName>
        <fullName evidence="10">Branched-chain amino acid ABC transporter permease</fullName>
    </submittedName>
</protein>
<evidence type="ECO:0000313" key="11">
    <source>
        <dbReference type="Proteomes" id="UP000221168"/>
    </source>
</evidence>
<feature type="transmembrane region" description="Helical" evidence="9">
    <location>
        <begin position="71"/>
        <end position="90"/>
    </location>
</feature>
<dbReference type="EMBL" id="PDVP01000017">
    <property type="protein sequence ID" value="PHP65280.1"/>
    <property type="molecule type" value="Genomic_DNA"/>
</dbReference>
<feature type="transmembrane region" description="Helical" evidence="9">
    <location>
        <begin position="196"/>
        <end position="216"/>
    </location>
</feature>
<dbReference type="Pfam" id="PF02653">
    <property type="entry name" value="BPD_transp_2"/>
    <property type="match status" value="1"/>
</dbReference>
<evidence type="ECO:0000256" key="2">
    <source>
        <dbReference type="ARBA" id="ARBA00022448"/>
    </source>
</evidence>
<keyword evidence="11" id="KW-1185">Reference proteome</keyword>
<comment type="subcellular location">
    <subcellularLocation>
        <location evidence="1">Cell membrane</location>
        <topology evidence="1">Multi-pass membrane protein</topology>
    </subcellularLocation>
</comment>
<name>A0A2G1QIK0_9HYPH</name>
<gene>
    <name evidence="10" type="ORF">CSC94_20245</name>
</gene>
<keyword evidence="3" id="KW-1003">Cell membrane</keyword>
<feature type="transmembrane region" description="Helical" evidence="9">
    <location>
        <begin position="228"/>
        <end position="255"/>
    </location>
</feature>
<keyword evidence="5" id="KW-0029">Amino-acid transport</keyword>
<feature type="transmembrane region" description="Helical" evidence="9">
    <location>
        <begin position="145"/>
        <end position="164"/>
    </location>
</feature>
<comment type="similarity">
    <text evidence="8">Belongs to the binding-protein-dependent transport system permease family. LivHM subfamily.</text>
</comment>
<proteinExistence type="inferred from homology"/>
<evidence type="ECO:0000256" key="8">
    <source>
        <dbReference type="ARBA" id="ARBA00037998"/>
    </source>
</evidence>
<evidence type="ECO:0000256" key="1">
    <source>
        <dbReference type="ARBA" id="ARBA00004651"/>
    </source>
</evidence>
<accession>A0A2G1QIK0</accession>
<comment type="caution">
    <text evidence="10">The sequence shown here is derived from an EMBL/GenBank/DDBJ whole genome shotgun (WGS) entry which is preliminary data.</text>
</comment>
<dbReference type="RefSeq" id="WP_099308238.1">
    <property type="nucleotide sequence ID" value="NZ_PDVP01000017.1"/>
</dbReference>
<evidence type="ECO:0000256" key="4">
    <source>
        <dbReference type="ARBA" id="ARBA00022692"/>
    </source>
</evidence>
<dbReference type="PANTHER" id="PTHR11795">
    <property type="entry name" value="BRANCHED-CHAIN AMINO ACID TRANSPORT SYSTEM PERMEASE PROTEIN LIVH"/>
    <property type="match status" value="1"/>
</dbReference>
<keyword evidence="7 9" id="KW-0472">Membrane</keyword>
<sequence>MFEHISTQLLFGQVLLGLINGSFYAMLSMGLAIIFGLMNVVNFAHGAQYMLGAFVAWILLTTLGIPYWGALFVAPVIVAIFGMAMERLILRQLQNLDHLYGLLATYAMVLVIEGLIRQQYGSTGIPYQNPIPGGVNLGFMFLPYYRLWVVVFSLVTCVGTWLLIEHTKLGAYLRAANEKPQIVEAFGINVPRMMTLTYAFGVGLAALSGVLAAPIYQVSPSMGSNVIIVVFAVVVIGGMGSIAGAVVAGYALGVVEGLTKVFYPEAASVVIFLFMAAALFFRPSGIFSGKEST</sequence>
<evidence type="ECO:0000313" key="10">
    <source>
        <dbReference type="EMBL" id="PHP65280.1"/>
    </source>
</evidence>
<evidence type="ECO:0000256" key="7">
    <source>
        <dbReference type="ARBA" id="ARBA00023136"/>
    </source>
</evidence>
<dbReference type="InterPro" id="IPR052157">
    <property type="entry name" value="BCAA_transport_permease"/>
</dbReference>
<keyword evidence="6 9" id="KW-1133">Transmembrane helix</keyword>
<dbReference type="InterPro" id="IPR001851">
    <property type="entry name" value="ABC_transp_permease"/>
</dbReference>
<feature type="transmembrane region" description="Helical" evidence="9">
    <location>
        <begin position="99"/>
        <end position="116"/>
    </location>
</feature>
<dbReference type="PANTHER" id="PTHR11795:SF442">
    <property type="entry name" value="ABC TRANSPORTER ATP-BINDING PROTEIN"/>
    <property type="match status" value="1"/>
</dbReference>
<dbReference type="GO" id="GO:0005886">
    <property type="term" value="C:plasma membrane"/>
    <property type="evidence" value="ECO:0007669"/>
    <property type="project" value="UniProtKB-SubCell"/>
</dbReference>
<evidence type="ECO:0000256" key="5">
    <source>
        <dbReference type="ARBA" id="ARBA00022970"/>
    </source>
</evidence>
<keyword evidence="2" id="KW-0813">Transport</keyword>
<feature type="transmembrane region" description="Helical" evidence="9">
    <location>
        <begin position="49"/>
        <end position="65"/>
    </location>
</feature>
<dbReference type="OrthoDB" id="9807115at2"/>
<feature type="transmembrane region" description="Helical" evidence="9">
    <location>
        <begin position="14"/>
        <end position="37"/>
    </location>
</feature>
<feature type="transmembrane region" description="Helical" evidence="9">
    <location>
        <begin position="262"/>
        <end position="281"/>
    </location>
</feature>
<dbReference type="CDD" id="cd06582">
    <property type="entry name" value="TM_PBP1_LivH_like"/>
    <property type="match status" value="1"/>
</dbReference>
<organism evidence="10 11">
    <name type="scientific">Zhengella mangrovi</name>
    <dbReference type="NCBI Taxonomy" id="1982044"/>
    <lineage>
        <taxon>Bacteria</taxon>
        <taxon>Pseudomonadati</taxon>
        <taxon>Pseudomonadota</taxon>
        <taxon>Alphaproteobacteria</taxon>
        <taxon>Hyphomicrobiales</taxon>
        <taxon>Notoacmeibacteraceae</taxon>
        <taxon>Zhengella</taxon>
    </lineage>
</organism>
<dbReference type="Proteomes" id="UP000221168">
    <property type="component" value="Unassembled WGS sequence"/>
</dbReference>
<evidence type="ECO:0000256" key="3">
    <source>
        <dbReference type="ARBA" id="ARBA00022475"/>
    </source>
</evidence>